<reference evidence="3 4" key="1">
    <citation type="submission" date="2017-07" db="EMBL/GenBank/DDBJ databases">
        <authorList>
            <person name="Sun Z.S."/>
            <person name="Albrecht U."/>
            <person name="Echele G."/>
            <person name="Lee C.C."/>
        </authorList>
    </citation>
    <scope>NUCLEOTIDE SEQUENCE [LARGE SCALE GENOMIC DNA]</scope>
    <source>
        <strain evidence="3 4">CGMCC 1.12672</strain>
    </source>
</reference>
<evidence type="ECO:0000313" key="4">
    <source>
        <dbReference type="Proteomes" id="UP000219494"/>
    </source>
</evidence>
<organism evidence="3 4">
    <name type="scientific">Sphingomonas guangdongensis</name>
    <dbReference type="NCBI Taxonomy" id="1141890"/>
    <lineage>
        <taxon>Bacteria</taxon>
        <taxon>Pseudomonadati</taxon>
        <taxon>Pseudomonadota</taxon>
        <taxon>Alphaproteobacteria</taxon>
        <taxon>Sphingomonadales</taxon>
        <taxon>Sphingomonadaceae</taxon>
        <taxon>Sphingomonas</taxon>
    </lineage>
</organism>
<dbReference type="PANTHER" id="PTHR43283">
    <property type="entry name" value="BETA-LACTAMASE-RELATED"/>
    <property type="match status" value="1"/>
</dbReference>
<protein>
    <submittedName>
        <fullName evidence="3">CubicO group peptidase, beta-lactamase class C family</fullName>
    </submittedName>
</protein>
<feature type="chain" id="PRO_5012041027" evidence="1">
    <location>
        <begin position="18"/>
        <end position="383"/>
    </location>
</feature>
<dbReference type="Gene3D" id="3.40.710.10">
    <property type="entry name" value="DD-peptidase/beta-lactamase superfamily"/>
    <property type="match status" value="1"/>
</dbReference>
<dbReference type="PROSITE" id="PS51257">
    <property type="entry name" value="PROKAR_LIPOPROTEIN"/>
    <property type="match status" value="1"/>
</dbReference>
<dbReference type="OrthoDB" id="119951at2"/>
<gene>
    <name evidence="3" type="ORF">SAMN06297144_0036</name>
</gene>
<dbReference type="InterPro" id="IPR012338">
    <property type="entry name" value="Beta-lactam/transpept-like"/>
</dbReference>
<keyword evidence="1" id="KW-0732">Signal</keyword>
<accession>A0A285Q9M8</accession>
<dbReference type="PANTHER" id="PTHR43283:SF18">
    <property type="match status" value="1"/>
</dbReference>
<feature type="domain" description="Beta-lactamase-related" evidence="2">
    <location>
        <begin position="37"/>
        <end position="353"/>
    </location>
</feature>
<name>A0A285Q9M8_9SPHN</name>
<dbReference type="AlphaFoldDB" id="A0A285Q9M8"/>
<feature type="signal peptide" evidence="1">
    <location>
        <begin position="1"/>
        <end position="17"/>
    </location>
</feature>
<dbReference type="InterPro" id="IPR001466">
    <property type="entry name" value="Beta-lactam-related"/>
</dbReference>
<dbReference type="Pfam" id="PF00144">
    <property type="entry name" value="Beta-lactamase"/>
    <property type="match status" value="1"/>
</dbReference>
<dbReference type="Proteomes" id="UP000219494">
    <property type="component" value="Unassembled WGS sequence"/>
</dbReference>
<dbReference type="EMBL" id="OBMI01000001">
    <property type="protein sequence ID" value="SOB78531.1"/>
    <property type="molecule type" value="Genomic_DNA"/>
</dbReference>
<sequence length="383" mass="41396">MTIGPIRLALLLLSAAAASGCARSLEDSAVDRAGSAARAATGASGLAIAVIERGRIEHVWTSGARNARGDTLQAQTVMYGASLTKAVFGYLVAQLADEGRIELDRPIAALLPRQLPAYGNLDAYGNWGDLAGDDRWRALTPRMLLNHASGFANFSFLEPDGRLRFHFAPGSRYAYSGEGIMLLQFVLEQGLGLDVEAELQRRIFVPAGATRTSLKWRADFASDLADGWDAAGKPHPHDERSRVRAAGSMDTTPWDMAHIAAFMIRGEGLSRRARAGWARGTLPITTRQQFPTLLPDAPPADRPLALAALGVIAFNGPQGPGWYKGGHDDITANTLVCVERRRRCVLVLANDVRAERAFPAIVRTILGDTGVPYRWEYPGLPAY</sequence>
<proteinExistence type="predicted"/>
<keyword evidence="4" id="KW-1185">Reference proteome</keyword>
<evidence type="ECO:0000313" key="3">
    <source>
        <dbReference type="EMBL" id="SOB78531.1"/>
    </source>
</evidence>
<evidence type="ECO:0000259" key="2">
    <source>
        <dbReference type="Pfam" id="PF00144"/>
    </source>
</evidence>
<dbReference type="SUPFAM" id="SSF56601">
    <property type="entry name" value="beta-lactamase/transpeptidase-like"/>
    <property type="match status" value="1"/>
</dbReference>
<evidence type="ECO:0000256" key="1">
    <source>
        <dbReference type="SAM" id="SignalP"/>
    </source>
</evidence>
<dbReference type="RefSeq" id="WP_097062044.1">
    <property type="nucleotide sequence ID" value="NZ_OBMI01000001.1"/>
</dbReference>
<dbReference type="InterPro" id="IPR050789">
    <property type="entry name" value="Diverse_Enzym_Activities"/>
</dbReference>